<name>A0A839GTV8_9BACT</name>
<keyword evidence="1" id="KW-0732">Signal</keyword>
<evidence type="ECO:0000313" key="3">
    <source>
        <dbReference type="Proteomes" id="UP000563094"/>
    </source>
</evidence>
<dbReference type="EMBL" id="JACJIQ010000009">
    <property type="protein sequence ID" value="MBA9077838.1"/>
    <property type="molecule type" value="Genomic_DNA"/>
</dbReference>
<reference evidence="2 3" key="1">
    <citation type="submission" date="2020-08" db="EMBL/GenBank/DDBJ databases">
        <title>Genomic Encyclopedia of Type Strains, Phase IV (KMG-IV): sequencing the most valuable type-strain genomes for metagenomic binning, comparative biology and taxonomic classification.</title>
        <authorList>
            <person name="Goeker M."/>
        </authorList>
    </citation>
    <scope>NUCLEOTIDE SEQUENCE [LARGE SCALE GENOMIC DNA]</scope>
    <source>
        <strain evidence="2 3">DSM 29854</strain>
    </source>
</reference>
<feature type="chain" id="PRO_5032477450" evidence="1">
    <location>
        <begin position="20"/>
        <end position="331"/>
    </location>
</feature>
<evidence type="ECO:0000256" key="1">
    <source>
        <dbReference type="SAM" id="SignalP"/>
    </source>
</evidence>
<dbReference type="NCBIfam" id="TIGR03519">
    <property type="entry name" value="T9SS_PorP_fam"/>
    <property type="match status" value="1"/>
</dbReference>
<protein>
    <submittedName>
        <fullName evidence="2">Type IX secretion system PorP/SprF family membrane protein</fullName>
    </submittedName>
</protein>
<sequence>MKKIGAFLVLLLLSSPLWAQQRPQFTQYMINGYLLNPALTGIEDYTDVKLGTRQQWVGLEGAPETYYLSAHTPLNKAVSSVRKKGGGTRTIGRNRFVPAYPHHGVGIMAIADKAGPLRRTNVNLSYAYHLPINRFVTVSVGAYGGILRNSFNSNEASFASGNGTDPAAFSNHTNRNFLDMGLGTWIYAPNFYLGLSGAQLLNTELSSEERTAIEGVIQKHFFATAGYKIRPTQDLTLIPSVLVKFASPSPTTVDANLRAVYADRLWLGGTYRTKDAFALMAGVNISYLMEVSYAYDYNTSNLNVANSGSHEIVLGLKLFNSAKVICPRWMN</sequence>
<gene>
    <name evidence="2" type="ORF">FHS90_002557</name>
</gene>
<accession>A0A839GTV8</accession>
<dbReference type="AlphaFoldDB" id="A0A839GTV8"/>
<feature type="signal peptide" evidence="1">
    <location>
        <begin position="1"/>
        <end position="19"/>
    </location>
</feature>
<organism evidence="2 3">
    <name type="scientific">Rufibacter quisquiliarum</name>
    <dbReference type="NCBI Taxonomy" id="1549639"/>
    <lineage>
        <taxon>Bacteria</taxon>
        <taxon>Pseudomonadati</taxon>
        <taxon>Bacteroidota</taxon>
        <taxon>Cytophagia</taxon>
        <taxon>Cytophagales</taxon>
        <taxon>Hymenobacteraceae</taxon>
        <taxon>Rufibacter</taxon>
    </lineage>
</organism>
<dbReference type="Pfam" id="PF11751">
    <property type="entry name" value="PorP_SprF"/>
    <property type="match status" value="1"/>
</dbReference>
<evidence type="ECO:0000313" key="2">
    <source>
        <dbReference type="EMBL" id="MBA9077838.1"/>
    </source>
</evidence>
<dbReference type="RefSeq" id="WP_182513248.1">
    <property type="nucleotide sequence ID" value="NZ_JACJIQ010000009.1"/>
</dbReference>
<dbReference type="InterPro" id="IPR019861">
    <property type="entry name" value="PorP/SprF_Bacteroidetes"/>
</dbReference>
<comment type="caution">
    <text evidence="2">The sequence shown here is derived from an EMBL/GenBank/DDBJ whole genome shotgun (WGS) entry which is preliminary data.</text>
</comment>
<dbReference type="Proteomes" id="UP000563094">
    <property type="component" value="Unassembled WGS sequence"/>
</dbReference>
<keyword evidence="3" id="KW-1185">Reference proteome</keyword>
<proteinExistence type="predicted"/>